<dbReference type="Proteomes" id="UP000473470">
    <property type="component" value="Unassembled WGS sequence"/>
</dbReference>
<sequence length="144" mass="15591">MRALSTSLVFAIALLSGCAATQLPAAADPASCAQAGGSRQLQADLLFGRDIAGRGPVTDAERAAFLADVVTPRFPDGFTFWDTHGQWRDRTTGRITREDSFVIRIIAGDTRDTLERLTAIRRAYAERFRQESVGVTLAPVCASF</sequence>
<feature type="chain" id="PRO_5026813131" evidence="1">
    <location>
        <begin position="22"/>
        <end position="144"/>
    </location>
</feature>
<proteinExistence type="predicted"/>
<dbReference type="EMBL" id="VZOK01000050">
    <property type="protein sequence ID" value="KAB0634519.1"/>
    <property type="molecule type" value="Genomic_DNA"/>
</dbReference>
<evidence type="ECO:0000313" key="2">
    <source>
        <dbReference type="EMBL" id="KAB0634519.1"/>
    </source>
</evidence>
<keyword evidence="1" id="KW-0732">Signal</keyword>
<dbReference type="InterPro" id="IPR021957">
    <property type="entry name" value="DUF3574"/>
</dbReference>
<dbReference type="RefSeq" id="WP_059885133.1">
    <property type="nucleotide sequence ID" value="NZ_CABVPM010000058.1"/>
</dbReference>
<dbReference type="PROSITE" id="PS51257">
    <property type="entry name" value="PROKAR_LIPOPROTEIN"/>
    <property type="match status" value="1"/>
</dbReference>
<evidence type="ECO:0000313" key="3">
    <source>
        <dbReference type="Proteomes" id="UP000473470"/>
    </source>
</evidence>
<name>A0A6L3MRD8_9BURK</name>
<comment type="caution">
    <text evidence="2">The sequence shown here is derived from an EMBL/GenBank/DDBJ whole genome shotgun (WGS) entry which is preliminary data.</text>
</comment>
<protein>
    <submittedName>
        <fullName evidence="2">DUF3574 domain-containing protein</fullName>
    </submittedName>
</protein>
<dbReference type="Pfam" id="PF12098">
    <property type="entry name" value="DUF3574"/>
    <property type="match status" value="1"/>
</dbReference>
<dbReference type="AlphaFoldDB" id="A0A6L3MRD8"/>
<organism evidence="2 3">
    <name type="scientific">Burkholderia stagnalis</name>
    <dbReference type="NCBI Taxonomy" id="1503054"/>
    <lineage>
        <taxon>Bacteria</taxon>
        <taxon>Pseudomonadati</taxon>
        <taxon>Pseudomonadota</taxon>
        <taxon>Betaproteobacteria</taxon>
        <taxon>Burkholderiales</taxon>
        <taxon>Burkholderiaceae</taxon>
        <taxon>Burkholderia</taxon>
        <taxon>Burkholderia cepacia complex</taxon>
    </lineage>
</organism>
<feature type="signal peptide" evidence="1">
    <location>
        <begin position="1"/>
        <end position="21"/>
    </location>
</feature>
<reference evidence="2 3" key="1">
    <citation type="submission" date="2019-09" db="EMBL/GenBank/DDBJ databases">
        <title>Draft genome sequences of 48 bacterial type strains from the CCUG.</title>
        <authorList>
            <person name="Tunovic T."/>
            <person name="Pineiro-Iglesias B."/>
            <person name="Unosson C."/>
            <person name="Inganas E."/>
            <person name="Ohlen M."/>
            <person name="Cardew S."/>
            <person name="Jensie-Markopoulos S."/>
            <person name="Salva-Serra F."/>
            <person name="Jaen-Luchoro D."/>
            <person name="Karlsson R."/>
            <person name="Svensson-Stadler L."/>
            <person name="Chun J."/>
            <person name="Moore E."/>
        </authorList>
    </citation>
    <scope>NUCLEOTIDE SEQUENCE [LARGE SCALE GENOMIC DNA]</scope>
    <source>
        <strain evidence="2 3">CCUG 65686</strain>
    </source>
</reference>
<accession>A0A6L3MRD8</accession>
<gene>
    <name evidence="2" type="ORF">F7R25_26305</name>
</gene>
<evidence type="ECO:0000256" key="1">
    <source>
        <dbReference type="SAM" id="SignalP"/>
    </source>
</evidence>